<gene>
    <name evidence="6" type="ORF">Vau01_001460</name>
</gene>
<keyword evidence="7" id="KW-1185">Reference proteome</keyword>
<dbReference type="GO" id="GO:0000160">
    <property type="term" value="P:phosphorelay signal transduction system"/>
    <property type="evidence" value="ECO:0007669"/>
    <property type="project" value="InterPro"/>
</dbReference>
<dbReference type="InterPro" id="IPR027417">
    <property type="entry name" value="P-loop_NTPase"/>
</dbReference>
<dbReference type="AlphaFoldDB" id="A0A8J4DVP4"/>
<dbReference type="InterPro" id="IPR036388">
    <property type="entry name" value="WH-like_DNA-bd_sf"/>
</dbReference>
<keyword evidence="3" id="KW-0802">TPR repeat</keyword>
<evidence type="ECO:0000256" key="1">
    <source>
        <dbReference type="ARBA" id="ARBA00005820"/>
    </source>
</evidence>
<evidence type="ECO:0000313" key="6">
    <source>
        <dbReference type="EMBL" id="GIJ52630.1"/>
    </source>
</evidence>
<dbReference type="SMART" id="SM00028">
    <property type="entry name" value="TPR"/>
    <property type="match status" value="6"/>
</dbReference>
<feature type="domain" description="OmpR/PhoB-type" evidence="4">
    <location>
        <begin position="18"/>
        <end position="96"/>
    </location>
</feature>
<dbReference type="EMBL" id="BOPG01000003">
    <property type="protein sequence ID" value="GIJ52630.1"/>
    <property type="molecule type" value="Genomic_DNA"/>
</dbReference>
<dbReference type="Pfam" id="PF13424">
    <property type="entry name" value="TPR_12"/>
    <property type="match status" value="1"/>
</dbReference>
<dbReference type="Gene3D" id="1.10.10.10">
    <property type="entry name" value="Winged helix-like DNA-binding domain superfamily/Winged helix DNA-binding domain"/>
    <property type="match status" value="2"/>
</dbReference>
<dbReference type="InterPro" id="IPR005158">
    <property type="entry name" value="BTAD"/>
</dbReference>
<dbReference type="Proteomes" id="UP000612585">
    <property type="component" value="Unassembled WGS sequence"/>
</dbReference>
<dbReference type="SUPFAM" id="SSF48452">
    <property type="entry name" value="TPR-like"/>
    <property type="match status" value="3"/>
</dbReference>
<evidence type="ECO:0000256" key="3">
    <source>
        <dbReference type="PROSITE-ProRule" id="PRU00339"/>
    </source>
</evidence>
<dbReference type="PANTHER" id="PTHR47691:SF3">
    <property type="entry name" value="HTH-TYPE TRANSCRIPTIONAL REGULATOR RV0890C-RELATED"/>
    <property type="match status" value="1"/>
</dbReference>
<evidence type="ECO:0000256" key="2">
    <source>
        <dbReference type="ARBA" id="ARBA00023125"/>
    </source>
</evidence>
<dbReference type="InterPro" id="IPR001867">
    <property type="entry name" value="OmpR/PhoB-type_DNA-bd"/>
</dbReference>
<feature type="repeat" description="TPR" evidence="3">
    <location>
        <begin position="715"/>
        <end position="748"/>
    </location>
</feature>
<dbReference type="InterPro" id="IPR016032">
    <property type="entry name" value="Sig_transdc_resp-reg_C-effctor"/>
</dbReference>
<dbReference type="Pfam" id="PF03704">
    <property type="entry name" value="BTAD"/>
    <property type="match status" value="1"/>
</dbReference>
<dbReference type="InterPro" id="IPR019734">
    <property type="entry name" value="TPR_rpt"/>
</dbReference>
<dbReference type="GO" id="GO:0043531">
    <property type="term" value="F:ADP binding"/>
    <property type="evidence" value="ECO:0007669"/>
    <property type="project" value="InterPro"/>
</dbReference>
<reference evidence="6" key="1">
    <citation type="submission" date="2021-01" db="EMBL/GenBank/DDBJ databases">
        <title>Whole genome shotgun sequence of Virgisporangium aurantiacum NBRC 16421.</title>
        <authorList>
            <person name="Komaki H."/>
            <person name="Tamura T."/>
        </authorList>
    </citation>
    <scope>NUCLEOTIDE SEQUENCE</scope>
    <source>
        <strain evidence="6">NBRC 16421</strain>
    </source>
</reference>
<dbReference type="Gene3D" id="3.40.50.300">
    <property type="entry name" value="P-loop containing nucleotide triphosphate hydrolases"/>
    <property type="match status" value="1"/>
</dbReference>
<feature type="domain" description="Bacterial transcriptional activator" evidence="5">
    <location>
        <begin position="103"/>
        <end position="242"/>
    </location>
</feature>
<dbReference type="Gene3D" id="1.25.40.10">
    <property type="entry name" value="Tetratricopeptide repeat domain"/>
    <property type="match status" value="2"/>
</dbReference>
<dbReference type="PROSITE" id="PS50005">
    <property type="entry name" value="TPR"/>
    <property type="match status" value="1"/>
</dbReference>
<sequence>MTGMEFQIIGPTTLRRNGRRVPLGPAKQRGMLAVLLYHAGEPVRVSTMVDHLWEGRDPDECRANLYAVTSRVRAVLGAAEIGASLVRVNGLAAYRLDVNPETVDYHRFSRLTRNARDAAARNDFQASIAAISDAIPLWGGEPVSDLRGERADGLRREMRGVWLGAHKLLAKCRLRSGQPDHVLAQLDSLIHDFNLDESLAQLWISALCGVGREDDARAYLDQFRARYLKTIRAEPRVHVPVTHASIFAPGSRSEFPAEAGRPHQLPSDLRDFSGRIELLAELDALTSAKNGSRVVVIGGMPGAGKSTLATHFGHLHLDRFPDGQLYLDAHAFGPAPAVSPDVALSGFLQALGVPVDRIPAGVEQRRDRLNRLLVGRRVLIVIDNARDADQVRPLLPAADGCLTLITSRNRMMSLSVREGARHVTVGPLSDRASTALLAGIIGARAAAEPGAVRTLVHLAGGLPLALRLLGEQVAERSRTAVADLVSQLRMHVLDDVGEAAGLRTAFAWSYSSLTASAARLFRTLGNHPGMNIGPGAAAALAGIDPDEVPQLLNTLARGHLINREEAPDRYRFHDLIRKYATDRALREDTTDDLTGSMRRLADFYLLSAARAAALLAPNRPAVPDLPTPIDVAPESFTGGAESAEETAIKWCQLERANLVAVASWAGRNGLFRHAWQIPAAVHEIFERYGRQDDMRELHELALRAVDEDGHLVGRTATLCNLGSIYVRQRDYTRARKSFEQGIDVARQIGLDVAETACSHNLASLFRRTGEPARAIELYQDVLARFRAGRNAAGEVAALRGLADASRRLGRFEAALAYLTSALSVLDRVGSMRGHGATHHDLADLYLVLGQLGAARNHIAMALRIHARIKDDAAHCEAFATSADIALASAENQAAMTACERALTLADELGDSCQRARILAILADAQTALGDHAAASRAHAAAVRIVDDLVAPEADEIRDRLAAARPSLP</sequence>
<dbReference type="SUPFAM" id="SSF52540">
    <property type="entry name" value="P-loop containing nucleoside triphosphate hydrolases"/>
    <property type="match status" value="1"/>
</dbReference>
<dbReference type="GO" id="GO:0003677">
    <property type="term" value="F:DNA binding"/>
    <property type="evidence" value="ECO:0007669"/>
    <property type="project" value="UniProtKB-KW"/>
</dbReference>
<dbReference type="GO" id="GO:0006355">
    <property type="term" value="P:regulation of DNA-templated transcription"/>
    <property type="evidence" value="ECO:0007669"/>
    <property type="project" value="InterPro"/>
</dbReference>
<accession>A0A8J4DVP4</accession>
<dbReference type="SUPFAM" id="SSF46894">
    <property type="entry name" value="C-terminal effector domain of the bipartite response regulators"/>
    <property type="match status" value="1"/>
</dbReference>
<comment type="similarity">
    <text evidence="1">Belongs to the AfsR/DnrI/RedD regulatory family.</text>
</comment>
<evidence type="ECO:0000313" key="7">
    <source>
        <dbReference type="Proteomes" id="UP000612585"/>
    </source>
</evidence>
<keyword evidence="2" id="KW-0238">DNA-binding</keyword>
<proteinExistence type="inferred from homology"/>
<dbReference type="SMART" id="SM00862">
    <property type="entry name" value="Trans_reg_C"/>
    <property type="match status" value="1"/>
</dbReference>
<organism evidence="6 7">
    <name type="scientific">Virgisporangium aurantiacum</name>
    <dbReference type="NCBI Taxonomy" id="175570"/>
    <lineage>
        <taxon>Bacteria</taxon>
        <taxon>Bacillati</taxon>
        <taxon>Actinomycetota</taxon>
        <taxon>Actinomycetes</taxon>
        <taxon>Micromonosporales</taxon>
        <taxon>Micromonosporaceae</taxon>
        <taxon>Virgisporangium</taxon>
    </lineage>
</organism>
<dbReference type="SMART" id="SM01043">
    <property type="entry name" value="BTAD"/>
    <property type="match status" value="1"/>
</dbReference>
<comment type="caution">
    <text evidence="6">The sequence shown here is derived from an EMBL/GenBank/DDBJ whole genome shotgun (WGS) entry which is preliminary data.</text>
</comment>
<dbReference type="PANTHER" id="PTHR47691">
    <property type="entry name" value="REGULATOR-RELATED"/>
    <property type="match status" value="1"/>
</dbReference>
<evidence type="ECO:0000259" key="5">
    <source>
        <dbReference type="SMART" id="SM01043"/>
    </source>
</evidence>
<dbReference type="PRINTS" id="PR00364">
    <property type="entry name" value="DISEASERSIST"/>
</dbReference>
<dbReference type="InterPro" id="IPR011990">
    <property type="entry name" value="TPR-like_helical_dom_sf"/>
</dbReference>
<evidence type="ECO:0000259" key="4">
    <source>
        <dbReference type="SMART" id="SM00862"/>
    </source>
</evidence>
<name>A0A8J4DVP4_9ACTN</name>
<dbReference type="Pfam" id="PF13181">
    <property type="entry name" value="TPR_8"/>
    <property type="match status" value="1"/>
</dbReference>
<protein>
    <submittedName>
        <fullName evidence="6">SARP family transcriptional regulator</fullName>
    </submittedName>
</protein>